<accession>A0ABD1HVB2</accession>
<reference evidence="6 7" key="1">
    <citation type="submission" date="2024-06" db="EMBL/GenBank/DDBJ databases">
        <title>A chromosome level genome sequence of Diviner's sage (Salvia divinorum).</title>
        <authorList>
            <person name="Ford S.A."/>
            <person name="Ro D.-K."/>
            <person name="Ness R.W."/>
            <person name="Phillips M.A."/>
        </authorList>
    </citation>
    <scope>NUCLEOTIDE SEQUENCE [LARGE SCALE GENOMIC DNA]</scope>
    <source>
        <strain evidence="6">SAF-2024a</strain>
        <tissue evidence="6">Leaf</tissue>
    </source>
</reference>
<name>A0ABD1HVB2_SALDI</name>
<feature type="coiled-coil region" evidence="2">
    <location>
        <begin position="25"/>
        <end position="62"/>
    </location>
</feature>
<keyword evidence="1" id="KW-0653">Protein transport</keyword>
<evidence type="ECO:0000313" key="7">
    <source>
        <dbReference type="Proteomes" id="UP001567538"/>
    </source>
</evidence>
<keyword evidence="4" id="KW-0812">Transmembrane</keyword>
<evidence type="ECO:0000256" key="2">
    <source>
        <dbReference type="SAM" id="Coils"/>
    </source>
</evidence>
<dbReference type="Gene3D" id="1.20.58.70">
    <property type="match status" value="1"/>
</dbReference>
<evidence type="ECO:0000256" key="3">
    <source>
        <dbReference type="SAM" id="MobiDB-lite"/>
    </source>
</evidence>
<feature type="compositionally biased region" description="Gly residues" evidence="3">
    <location>
        <begin position="241"/>
        <end position="250"/>
    </location>
</feature>
<evidence type="ECO:0000256" key="1">
    <source>
        <dbReference type="ARBA" id="ARBA00022927"/>
    </source>
</evidence>
<protein>
    <submittedName>
        <fullName evidence="6">Syntaxin-125-like protein</fullName>
    </submittedName>
</protein>
<evidence type="ECO:0000256" key="4">
    <source>
        <dbReference type="SAM" id="Phobius"/>
    </source>
</evidence>
<feature type="domain" description="Syntaxin N-terminal" evidence="5">
    <location>
        <begin position="20"/>
        <end position="139"/>
    </location>
</feature>
<dbReference type="Proteomes" id="UP001567538">
    <property type="component" value="Unassembled WGS sequence"/>
</dbReference>
<dbReference type="GO" id="GO:0015031">
    <property type="term" value="P:protein transport"/>
    <property type="evidence" value="ECO:0007669"/>
    <property type="project" value="UniProtKB-KW"/>
</dbReference>
<dbReference type="EMBL" id="JBEAFC010000004">
    <property type="protein sequence ID" value="KAL1560172.1"/>
    <property type="molecule type" value="Genomic_DNA"/>
</dbReference>
<keyword evidence="7" id="KW-1185">Reference proteome</keyword>
<evidence type="ECO:0000259" key="5">
    <source>
        <dbReference type="SMART" id="SM00503"/>
    </source>
</evidence>
<feature type="transmembrane region" description="Helical" evidence="4">
    <location>
        <begin position="263"/>
        <end position="282"/>
    </location>
</feature>
<keyword evidence="1" id="KW-0813">Transport</keyword>
<dbReference type="InterPro" id="IPR010989">
    <property type="entry name" value="SNARE"/>
</dbReference>
<organism evidence="6 7">
    <name type="scientific">Salvia divinorum</name>
    <name type="common">Maria pastora</name>
    <name type="synonym">Diviner's sage</name>
    <dbReference type="NCBI Taxonomy" id="28513"/>
    <lineage>
        <taxon>Eukaryota</taxon>
        <taxon>Viridiplantae</taxon>
        <taxon>Streptophyta</taxon>
        <taxon>Embryophyta</taxon>
        <taxon>Tracheophyta</taxon>
        <taxon>Spermatophyta</taxon>
        <taxon>Magnoliopsida</taxon>
        <taxon>eudicotyledons</taxon>
        <taxon>Gunneridae</taxon>
        <taxon>Pentapetalae</taxon>
        <taxon>asterids</taxon>
        <taxon>lamiids</taxon>
        <taxon>Lamiales</taxon>
        <taxon>Lamiaceae</taxon>
        <taxon>Nepetoideae</taxon>
        <taxon>Mentheae</taxon>
        <taxon>Salviinae</taxon>
        <taxon>Salvia</taxon>
        <taxon>Salvia subgen. Calosphace</taxon>
    </lineage>
</organism>
<gene>
    <name evidence="6" type="ORF">AAHA92_10424</name>
</gene>
<dbReference type="AlphaFoldDB" id="A0ABD1HVB2"/>
<dbReference type="SMART" id="SM00503">
    <property type="entry name" value="SynN"/>
    <property type="match status" value="1"/>
</dbReference>
<feature type="region of interest" description="Disordered" evidence="3">
    <location>
        <begin position="219"/>
        <end position="254"/>
    </location>
</feature>
<keyword evidence="4" id="KW-1133">Transmembrane helix</keyword>
<sequence>MFPEEFGEKMDENGSSERGQDSYCLEMFSVEVENVKQDVMNLERLYNSLQESNEDIKKAEDSGMMRDIRGRLNTDLDDLFKLAKQINKKYEGLVRANAAQRGSADDQVRASMISDVIQALQFIMCRFQSLRTQMETDQRQIIEAKFYAITREKATAEAIDNLIASKAAGAPLHHAIQEHGRDPVAEIQERRDAMREIRRNLMALHQVLLGIATPVTADGQGGGNRPAAGEDDAAQPLPTPSGGGKGGGTGSLNDYEKETRKQAYIAIVIALVIVTVLVISVLRVDIELENNTA</sequence>
<dbReference type="Pfam" id="PF00804">
    <property type="entry name" value="Syntaxin"/>
    <property type="match status" value="1"/>
</dbReference>
<dbReference type="InterPro" id="IPR006011">
    <property type="entry name" value="Syntaxin_N"/>
</dbReference>
<dbReference type="SUPFAM" id="SSF47661">
    <property type="entry name" value="t-snare proteins"/>
    <property type="match status" value="1"/>
</dbReference>
<comment type="caution">
    <text evidence="6">The sequence shown here is derived from an EMBL/GenBank/DDBJ whole genome shotgun (WGS) entry which is preliminary data.</text>
</comment>
<proteinExistence type="predicted"/>
<keyword evidence="2" id="KW-0175">Coiled coil</keyword>
<keyword evidence="4" id="KW-0472">Membrane</keyword>
<evidence type="ECO:0000313" key="6">
    <source>
        <dbReference type="EMBL" id="KAL1560172.1"/>
    </source>
</evidence>